<sequence>MGHLIYAATTEYPIEDRALAHLKAAVGMKLRLQESFFINWSLTHEEGSGRISLWCAPSIPLIFKFSGSRPIELNQVWVEVLTDLANTPRGLQIITEKDAERYHSTHRA</sequence>
<gene>
    <name evidence="2" type="ORF">JOF28_001386</name>
</gene>
<keyword evidence="3" id="KW-1185">Reference proteome</keyword>
<evidence type="ECO:0000259" key="1">
    <source>
        <dbReference type="Pfam" id="PF25355"/>
    </source>
</evidence>
<protein>
    <recommendedName>
        <fullName evidence="1">DUF7882 domain-containing protein</fullName>
    </recommendedName>
</protein>
<dbReference type="AlphaFoldDB" id="A0A940PVP1"/>
<dbReference type="RefSeq" id="WP_209705109.1">
    <property type="nucleotide sequence ID" value="NZ_JAFIDA010000001.1"/>
</dbReference>
<dbReference type="Proteomes" id="UP000675163">
    <property type="component" value="Unassembled WGS sequence"/>
</dbReference>
<dbReference type="Pfam" id="PF25355">
    <property type="entry name" value="DUF7882"/>
    <property type="match status" value="1"/>
</dbReference>
<accession>A0A940PVP1</accession>
<comment type="caution">
    <text evidence="2">The sequence shown here is derived from an EMBL/GenBank/DDBJ whole genome shotgun (WGS) entry which is preliminary data.</text>
</comment>
<proteinExistence type="predicted"/>
<organism evidence="2 3">
    <name type="scientific">Leucobacter exalbidus</name>
    <dbReference type="NCBI Taxonomy" id="662960"/>
    <lineage>
        <taxon>Bacteria</taxon>
        <taxon>Bacillati</taxon>
        <taxon>Actinomycetota</taxon>
        <taxon>Actinomycetes</taxon>
        <taxon>Micrococcales</taxon>
        <taxon>Microbacteriaceae</taxon>
        <taxon>Leucobacter</taxon>
    </lineage>
</organism>
<evidence type="ECO:0000313" key="3">
    <source>
        <dbReference type="Proteomes" id="UP000675163"/>
    </source>
</evidence>
<feature type="domain" description="DUF7882" evidence="1">
    <location>
        <begin position="1"/>
        <end position="96"/>
    </location>
</feature>
<dbReference type="InterPro" id="IPR057204">
    <property type="entry name" value="DUF7882"/>
</dbReference>
<dbReference type="EMBL" id="JAFIDA010000001">
    <property type="protein sequence ID" value="MBP1326154.1"/>
    <property type="molecule type" value="Genomic_DNA"/>
</dbReference>
<evidence type="ECO:0000313" key="2">
    <source>
        <dbReference type="EMBL" id="MBP1326154.1"/>
    </source>
</evidence>
<reference evidence="2" key="1">
    <citation type="submission" date="2021-02" db="EMBL/GenBank/DDBJ databases">
        <title>Sequencing the genomes of 1000 actinobacteria strains.</title>
        <authorList>
            <person name="Klenk H.-P."/>
        </authorList>
    </citation>
    <scope>NUCLEOTIDE SEQUENCE</scope>
    <source>
        <strain evidence="2">DSM 22850</strain>
    </source>
</reference>
<name>A0A940PVP1_9MICO</name>